<name>A0L4J4_MAGMM</name>
<keyword evidence="2" id="KW-1185">Reference proteome</keyword>
<reference evidence="1 2" key="2">
    <citation type="journal article" date="2012" name="Int. J. Syst. Evol. Microbiol.">
        <title>Magnetococcus marinus gen. nov., sp. nov., a marine, magnetotactic bacterium that represents a novel lineage (Magnetococcaceae fam. nov.; Magnetococcales ord. nov.) at the base of the Alphaproteobacteria.</title>
        <authorList>
            <person name="Bazylinski D.A."/>
            <person name="Williams T.J."/>
            <person name="Lefevre C.T."/>
            <person name="Berg R.J."/>
            <person name="Zhang C.L."/>
            <person name="Bowser S.S."/>
            <person name="Dean A.J."/>
            <person name="Beveridge T.J."/>
        </authorList>
    </citation>
    <scope>NUCLEOTIDE SEQUENCE [LARGE SCALE GENOMIC DNA]</scope>
    <source>
        <strain evidence="2">ATCC BAA-1437 / JCM 17883 / MC-1</strain>
    </source>
</reference>
<organism evidence="1 2">
    <name type="scientific">Magnetococcus marinus (strain ATCC BAA-1437 / JCM 17883 / MC-1)</name>
    <dbReference type="NCBI Taxonomy" id="156889"/>
    <lineage>
        <taxon>Bacteria</taxon>
        <taxon>Pseudomonadati</taxon>
        <taxon>Pseudomonadota</taxon>
        <taxon>Magnetococcia</taxon>
        <taxon>Magnetococcales</taxon>
        <taxon>Magnetococcaceae</taxon>
        <taxon>Magnetococcus</taxon>
    </lineage>
</organism>
<dbReference type="AlphaFoldDB" id="A0L4J4"/>
<dbReference type="OrthoDB" id="5758988at2"/>
<evidence type="ECO:0000313" key="2">
    <source>
        <dbReference type="Proteomes" id="UP000002586"/>
    </source>
</evidence>
<sequence length="335" mass="38126">MVWYQNDPTFTQFVDALCDHADPVEVARGHNFRHDERIDKARAAEYLAHMGKAPVGHQSCAAQHASYCAQYVRDAITPATFLPSNRAALLGPFDDGVMLIRVERLDKLLALISESNGESADDAFARLRQAMEDYQQRKDNEAERALKGWIARWNEKRDARPAFVTIGDEMASYLRRDDWVVALRDQLGLAHFSGAPGKPIYLALMAYPVQDVKTQAAKYTQLSSPFVAPTVLDADMWEYFFPAPVDRRATTLSYGRAMSLQPLASEEQLQVEMLHTRVDYQLAHVRQLGQLETPRPEHPVEELRNAHLDGVRMVTERYDWGEEIRVKERLDEPTA</sequence>
<dbReference type="HOGENOM" id="CLU_860008_0_0_5"/>
<proteinExistence type="predicted"/>
<dbReference type="KEGG" id="mgm:Mmc1_0361"/>
<reference evidence="2" key="1">
    <citation type="journal article" date="2009" name="Appl. Environ. Microbiol.">
        <title>Complete genome sequence of the chemolithoautotrophic marine magnetotactic coccus strain MC-1.</title>
        <authorList>
            <person name="Schubbe S."/>
            <person name="Williams T.J."/>
            <person name="Xie G."/>
            <person name="Kiss H.E."/>
            <person name="Brettin T.S."/>
            <person name="Martinez D."/>
            <person name="Ross C.A."/>
            <person name="Schuler D."/>
            <person name="Cox B.L."/>
            <person name="Nealson K.H."/>
            <person name="Bazylinski D.A."/>
        </authorList>
    </citation>
    <scope>NUCLEOTIDE SEQUENCE [LARGE SCALE GENOMIC DNA]</scope>
    <source>
        <strain evidence="2">ATCC BAA-1437 / JCM 17883 / MC-1</strain>
    </source>
</reference>
<dbReference type="eggNOG" id="ENOG50331I0">
    <property type="taxonomic scope" value="Bacteria"/>
</dbReference>
<accession>A0L4J4</accession>
<dbReference type="Proteomes" id="UP000002586">
    <property type="component" value="Chromosome"/>
</dbReference>
<gene>
    <name evidence="1" type="ordered locus">Mmc1_0361</name>
</gene>
<dbReference type="RefSeq" id="WP_011712057.1">
    <property type="nucleotide sequence ID" value="NC_008576.1"/>
</dbReference>
<dbReference type="EMBL" id="CP000471">
    <property type="protein sequence ID" value="ABK42887.1"/>
    <property type="molecule type" value="Genomic_DNA"/>
</dbReference>
<protein>
    <submittedName>
        <fullName evidence="1">Uncharacterized protein</fullName>
    </submittedName>
</protein>
<evidence type="ECO:0000313" key="1">
    <source>
        <dbReference type="EMBL" id="ABK42887.1"/>
    </source>
</evidence>
<dbReference type="STRING" id="156889.Mmc1_0361"/>